<evidence type="ECO:0000256" key="5">
    <source>
        <dbReference type="ARBA" id="ARBA00023136"/>
    </source>
</evidence>
<keyword evidence="3 6" id="KW-0812">Transmembrane</keyword>
<dbReference type="InterPro" id="IPR019108">
    <property type="entry name" value="Caa3_assmbl_CtaG-rel"/>
</dbReference>
<feature type="transmembrane region" description="Helical" evidence="6">
    <location>
        <begin position="155"/>
        <end position="178"/>
    </location>
</feature>
<evidence type="ECO:0000256" key="1">
    <source>
        <dbReference type="ARBA" id="ARBA00004651"/>
    </source>
</evidence>
<comment type="subcellular location">
    <subcellularLocation>
        <location evidence="1">Cell membrane</location>
        <topology evidence="1">Multi-pass membrane protein</topology>
    </subcellularLocation>
</comment>
<dbReference type="RefSeq" id="WP_332616631.1">
    <property type="nucleotide sequence ID" value="NZ_JAXGFP010000004.1"/>
</dbReference>
<evidence type="ECO:0000256" key="6">
    <source>
        <dbReference type="SAM" id="Phobius"/>
    </source>
</evidence>
<comment type="caution">
    <text evidence="7">The sequence shown here is derived from an EMBL/GenBank/DDBJ whole genome shotgun (WGS) entry which is preliminary data.</text>
</comment>
<evidence type="ECO:0000256" key="4">
    <source>
        <dbReference type="ARBA" id="ARBA00022989"/>
    </source>
</evidence>
<feature type="transmembrane region" description="Helical" evidence="6">
    <location>
        <begin position="79"/>
        <end position="104"/>
    </location>
</feature>
<sequence>MRAGRPARWSLGCGLVVLGAAWLGPLPEWSRQSFAAHMAMHMAVVAVAAPLLAVGLAGSRLDPVRRLSTDARPPGMPPAAALAAVVLSPIVASVIEFLVVWAWHAPALHHAARHSAGLLVVEQASFLVVGLLVWLSAFGGGAGPRRRRAAAGIGGLLLTSMHMTLLGVLLALAARPLYPHDAIVAFGLTALQDQHLGGVLMLLFGGVAYMAGALVLLLGLLRDRGEAVADG</sequence>
<dbReference type="Pfam" id="PF09678">
    <property type="entry name" value="Caa3_CtaG"/>
    <property type="match status" value="1"/>
</dbReference>
<feature type="transmembrane region" description="Helical" evidence="6">
    <location>
        <begin position="124"/>
        <end position="143"/>
    </location>
</feature>
<reference evidence="7 8" key="1">
    <citation type="journal article" date="2016" name="Int. J. Syst. Evol. Microbiol.">
        <title>Lysobacter erysipheiresistens sp. nov., an antagonist of powdery mildew, isolated from tobacco-cultivated soil.</title>
        <authorList>
            <person name="Xie B."/>
            <person name="Li T."/>
            <person name="Lin X."/>
            <person name="Wang C.J."/>
            <person name="Chen Y.J."/>
            <person name="Liu W.J."/>
            <person name="Zhao Z.W."/>
        </authorList>
    </citation>
    <scope>NUCLEOTIDE SEQUENCE [LARGE SCALE GENOMIC DNA]</scope>
    <source>
        <strain evidence="7 8">RS-LYSO-3</strain>
    </source>
</reference>
<dbReference type="EMBL" id="JAXGFP010000004">
    <property type="protein sequence ID" value="MEG3184126.1"/>
    <property type="molecule type" value="Genomic_DNA"/>
</dbReference>
<keyword evidence="2" id="KW-1003">Cell membrane</keyword>
<evidence type="ECO:0000313" key="7">
    <source>
        <dbReference type="EMBL" id="MEG3184126.1"/>
    </source>
</evidence>
<dbReference type="Proteomes" id="UP001355056">
    <property type="component" value="Unassembled WGS sequence"/>
</dbReference>
<evidence type="ECO:0000256" key="2">
    <source>
        <dbReference type="ARBA" id="ARBA00022475"/>
    </source>
</evidence>
<proteinExistence type="predicted"/>
<evidence type="ECO:0000256" key="3">
    <source>
        <dbReference type="ARBA" id="ARBA00022692"/>
    </source>
</evidence>
<protein>
    <submittedName>
        <fullName evidence="7">Cytochrome c oxidase assembly protein</fullName>
    </submittedName>
</protein>
<name>A0ABU7YYX7_9GAMM</name>
<feature type="transmembrane region" description="Helical" evidence="6">
    <location>
        <begin position="198"/>
        <end position="221"/>
    </location>
</feature>
<keyword evidence="4 6" id="KW-1133">Transmembrane helix</keyword>
<organism evidence="7 8">
    <name type="scientific">Novilysobacter erysipheiresistens</name>
    <dbReference type="NCBI Taxonomy" id="1749332"/>
    <lineage>
        <taxon>Bacteria</taxon>
        <taxon>Pseudomonadati</taxon>
        <taxon>Pseudomonadota</taxon>
        <taxon>Gammaproteobacteria</taxon>
        <taxon>Lysobacterales</taxon>
        <taxon>Lysobacteraceae</taxon>
        <taxon>Novilysobacter</taxon>
    </lineage>
</organism>
<keyword evidence="8" id="KW-1185">Reference proteome</keyword>
<keyword evidence="5 6" id="KW-0472">Membrane</keyword>
<accession>A0ABU7YYX7</accession>
<evidence type="ECO:0000313" key="8">
    <source>
        <dbReference type="Proteomes" id="UP001355056"/>
    </source>
</evidence>
<feature type="transmembrane region" description="Helical" evidence="6">
    <location>
        <begin position="39"/>
        <end position="58"/>
    </location>
</feature>
<gene>
    <name evidence="7" type="ORF">SNE34_08900</name>
</gene>